<protein>
    <submittedName>
        <fullName evidence="2">Uncharacterized protein</fullName>
    </submittedName>
</protein>
<accession>A0ABQ8UMG0</accession>
<dbReference type="InterPro" id="IPR015915">
    <property type="entry name" value="Kelch-typ_b-propeller"/>
</dbReference>
<dbReference type="InterPro" id="IPR006652">
    <property type="entry name" value="Kelch_1"/>
</dbReference>
<dbReference type="Proteomes" id="UP001141327">
    <property type="component" value="Unassembled WGS sequence"/>
</dbReference>
<name>A0ABQ8UMG0_9EUKA</name>
<evidence type="ECO:0000256" key="1">
    <source>
        <dbReference type="SAM" id="MobiDB-lite"/>
    </source>
</evidence>
<dbReference type="SUPFAM" id="SSF117281">
    <property type="entry name" value="Kelch motif"/>
    <property type="match status" value="1"/>
</dbReference>
<dbReference type="InterPro" id="IPR036872">
    <property type="entry name" value="CH_dom_sf"/>
</dbReference>
<dbReference type="EMBL" id="JAPMOS010000022">
    <property type="protein sequence ID" value="KAJ4459181.1"/>
    <property type="molecule type" value="Genomic_DNA"/>
</dbReference>
<evidence type="ECO:0000313" key="2">
    <source>
        <dbReference type="EMBL" id="KAJ4459181.1"/>
    </source>
</evidence>
<evidence type="ECO:0000313" key="3">
    <source>
        <dbReference type="Proteomes" id="UP001141327"/>
    </source>
</evidence>
<feature type="compositionally biased region" description="Low complexity" evidence="1">
    <location>
        <begin position="348"/>
        <end position="368"/>
    </location>
</feature>
<keyword evidence="3" id="KW-1185">Reference proteome</keyword>
<feature type="compositionally biased region" description="Low complexity" evidence="1">
    <location>
        <begin position="391"/>
        <end position="440"/>
    </location>
</feature>
<proteinExistence type="predicted"/>
<feature type="region of interest" description="Disordered" evidence="1">
    <location>
        <begin position="1"/>
        <end position="33"/>
    </location>
</feature>
<dbReference type="Pfam" id="PF01344">
    <property type="entry name" value="Kelch_1"/>
    <property type="match status" value="2"/>
</dbReference>
<comment type="caution">
    <text evidence="2">The sequence shown here is derived from an EMBL/GenBank/DDBJ whole genome shotgun (WGS) entry which is preliminary data.</text>
</comment>
<sequence length="930" mass="96411">MEQDRLQAPVTPRGSKEPQDQPMITPRTPRTPLEEQQIQAEQIRDREEFLAILINQQITWEPPLTADNLATEISAKPGIIAQLLNTFRAGTVRLAKLPENPNPFQIVDQHVACIRAAAKTLEILEQQYVPIDIAHGDRKAIVSLLWDILQRISAESFAYHLPPFHDDGDSAPAESAAGDVKGNIIMYRFCNMLLRAAGSSRRVCNIERDFTDLQLYGPILSQMLKQVGTGDVAAALALITDETLGTLELAGRAQQIARALAALLAVEKLPAILSAERLVKGGLAIHTALLTTLMSTWTQRIALAKPTEPEPQPPQPASQTDVPPAGELPPAPIDGAAATSTTTGQDQAAPLTDTTAAAATTTTTTTTPPTLPPSPETEAGPVAASTLSSETGPAAPPAGDATLAPTSAPDLAADSSAAEAAATASAAPDPAATEAQAQTEGAMAAPACDACAPAAATDPSAEATPVSPVPAAPLWREWRLCPASTTSAPALPAPLRHPCLATDGRLSLYIAGGMQPLAREQAAVYRLPLAPAAAHLWTPIVPMGRPRVGASALWLPAGWGSTTAPSPAPCTCMPPPTTPKTPKTPGAGCSNCTTHSPSPSPSGAYRPGGWRHCASPICRAKHEQDMAGNGRVVPPLALSPTPTAAIAARAALRSPLGQSPLGITASASPWDAVGPDGELLGGERPAVDAVGTGLFVVLGGRNAAEGDLASSEVYREDQAAWAPTGLPAMSAGRSHFGAVRLQDTIYVLGGWRAEGSAYLAGCERLDLGAQRWVPVAPLPRGGRAHMGVCTQDGVIYAAGGRGVSGVLDTAERYDPRMDRWQSICRLPSARASCACVSLSPISGPEGPCFYALGGITAAGAPLGSVLRWEGRADRWVTEKAGLRQCRGEAAAAVVAVDAAEGPSAPGVAVHLVGGFDMHCPLCSIERFECI</sequence>
<dbReference type="SUPFAM" id="SSF47576">
    <property type="entry name" value="Calponin-homology domain, CH-domain"/>
    <property type="match status" value="1"/>
</dbReference>
<gene>
    <name evidence="2" type="ORF">PAPYR_4986</name>
</gene>
<dbReference type="Gene3D" id="2.120.10.80">
    <property type="entry name" value="Kelch-type beta propeller"/>
    <property type="match status" value="1"/>
</dbReference>
<dbReference type="SMART" id="SM00612">
    <property type="entry name" value="Kelch"/>
    <property type="match status" value="4"/>
</dbReference>
<reference evidence="2" key="1">
    <citation type="journal article" date="2022" name="bioRxiv">
        <title>Genomics of Preaxostyla Flagellates Illuminates Evolutionary Transitions and the Path Towards Mitochondrial Loss.</title>
        <authorList>
            <person name="Novak L.V.F."/>
            <person name="Treitli S.C."/>
            <person name="Pyrih J."/>
            <person name="Halakuc P."/>
            <person name="Pipaliya S.V."/>
            <person name="Vacek V."/>
            <person name="Brzon O."/>
            <person name="Soukal P."/>
            <person name="Eme L."/>
            <person name="Dacks J.B."/>
            <person name="Karnkowska A."/>
            <person name="Elias M."/>
            <person name="Hampl V."/>
        </authorList>
    </citation>
    <scope>NUCLEOTIDE SEQUENCE</scope>
    <source>
        <strain evidence="2">RCP-MX</strain>
    </source>
</reference>
<dbReference type="PANTHER" id="PTHR45632">
    <property type="entry name" value="LD33804P"/>
    <property type="match status" value="1"/>
</dbReference>
<organism evidence="2 3">
    <name type="scientific">Paratrimastix pyriformis</name>
    <dbReference type="NCBI Taxonomy" id="342808"/>
    <lineage>
        <taxon>Eukaryota</taxon>
        <taxon>Metamonada</taxon>
        <taxon>Preaxostyla</taxon>
        <taxon>Paratrimastigidae</taxon>
        <taxon>Paratrimastix</taxon>
    </lineage>
</organism>
<feature type="region of interest" description="Disordered" evidence="1">
    <location>
        <begin position="305"/>
        <end position="440"/>
    </location>
</feature>